<dbReference type="InterPro" id="IPR003903">
    <property type="entry name" value="UIM_dom"/>
</dbReference>
<protein>
    <submittedName>
        <fullName evidence="10">AN1-type zinc finger protein 2A-like</fullName>
    </submittedName>
    <submittedName>
        <fullName evidence="8">Zfand2b protein</fullName>
    </submittedName>
</protein>
<dbReference type="Proteomes" id="UP000694866">
    <property type="component" value="Unplaced"/>
</dbReference>
<organism evidence="8">
    <name type="scientific">Fopius arisanus</name>
    <dbReference type="NCBI Taxonomy" id="64838"/>
    <lineage>
        <taxon>Eukaryota</taxon>
        <taxon>Metazoa</taxon>
        <taxon>Ecdysozoa</taxon>
        <taxon>Arthropoda</taxon>
        <taxon>Hexapoda</taxon>
        <taxon>Insecta</taxon>
        <taxon>Pterygota</taxon>
        <taxon>Neoptera</taxon>
        <taxon>Endopterygota</taxon>
        <taxon>Hymenoptera</taxon>
        <taxon>Apocrita</taxon>
        <taxon>Ichneumonoidea</taxon>
        <taxon>Braconidae</taxon>
        <taxon>Opiinae</taxon>
        <taxon>Fopius</taxon>
    </lineage>
</organism>
<evidence type="ECO:0000256" key="4">
    <source>
        <dbReference type="ARBA" id="ARBA00022833"/>
    </source>
</evidence>
<keyword evidence="9" id="KW-1185">Reference proteome</keyword>
<dbReference type="InterPro" id="IPR057357">
    <property type="entry name" value="Znf-C2H2_ZFAND2A/B"/>
</dbReference>
<dbReference type="FunFam" id="4.10.1110.10:FF:000003">
    <property type="entry name" value="AN1-type zinc finger protein 2B isoform X1"/>
    <property type="match status" value="1"/>
</dbReference>
<feature type="domain" description="AN1-type" evidence="7">
    <location>
        <begin position="94"/>
        <end position="142"/>
    </location>
</feature>
<dbReference type="GO" id="GO:0043161">
    <property type="term" value="P:proteasome-mediated ubiquitin-dependent protein catabolic process"/>
    <property type="evidence" value="ECO:0007669"/>
    <property type="project" value="TreeGrafter"/>
</dbReference>
<dbReference type="GO" id="GO:0008270">
    <property type="term" value="F:zinc ion binding"/>
    <property type="evidence" value="ECO:0007669"/>
    <property type="project" value="UniProtKB-KW"/>
</dbReference>
<dbReference type="Pfam" id="PF01428">
    <property type="entry name" value="zf-AN1"/>
    <property type="match status" value="2"/>
</dbReference>
<dbReference type="InterPro" id="IPR000058">
    <property type="entry name" value="Znf_AN1"/>
</dbReference>
<reference evidence="10" key="2">
    <citation type="submission" date="2025-04" db="UniProtKB">
        <authorList>
            <consortium name="RefSeq"/>
        </authorList>
    </citation>
    <scope>IDENTIFICATION</scope>
    <source>
        <strain evidence="10">USDA-PBARC FA_bdor</strain>
        <tissue evidence="10">Whole organism</tissue>
    </source>
</reference>
<evidence type="ECO:0000313" key="8">
    <source>
        <dbReference type="EMBL" id="JAG80381.1"/>
    </source>
</evidence>
<dbReference type="GO" id="GO:0045047">
    <property type="term" value="P:protein targeting to ER"/>
    <property type="evidence" value="ECO:0007669"/>
    <property type="project" value="TreeGrafter"/>
</dbReference>
<dbReference type="PANTHER" id="PTHR14677:SF20">
    <property type="entry name" value="ZINC FINGER AN1-TYPE CONTAINING 2A-RELATED"/>
    <property type="match status" value="1"/>
</dbReference>
<evidence type="ECO:0000256" key="1">
    <source>
        <dbReference type="ARBA" id="ARBA00022723"/>
    </source>
</evidence>
<evidence type="ECO:0000313" key="10">
    <source>
        <dbReference type="RefSeq" id="XP_011310101.1"/>
    </source>
</evidence>
<reference evidence="8" key="1">
    <citation type="submission" date="2015-01" db="EMBL/GenBank/DDBJ databases">
        <title>Transcriptome Assembly of Fopius arisanus.</title>
        <authorList>
            <person name="Geib S."/>
        </authorList>
    </citation>
    <scope>NUCLEOTIDE SEQUENCE</scope>
</reference>
<dbReference type="Gene3D" id="4.10.1110.10">
    <property type="entry name" value="AN1-like Zinc finger"/>
    <property type="match status" value="2"/>
</dbReference>
<evidence type="ECO:0000256" key="2">
    <source>
        <dbReference type="ARBA" id="ARBA00022737"/>
    </source>
</evidence>
<evidence type="ECO:0000256" key="6">
    <source>
        <dbReference type="SAM" id="MobiDB-lite"/>
    </source>
</evidence>
<evidence type="ECO:0000313" key="9">
    <source>
        <dbReference type="Proteomes" id="UP000694866"/>
    </source>
</evidence>
<feature type="compositionally biased region" description="Polar residues" evidence="6">
    <location>
        <begin position="151"/>
        <end position="161"/>
    </location>
</feature>
<dbReference type="OrthoDB" id="431929at2759"/>
<dbReference type="InterPro" id="IPR035896">
    <property type="entry name" value="AN1-like_Znf"/>
</dbReference>
<dbReference type="SUPFAM" id="SSF118310">
    <property type="entry name" value="AN1-like Zinc finger"/>
    <property type="match status" value="2"/>
</dbReference>
<sequence>MELPNLGEHCSEKSCNRLDFLPLRCDACESIFCTDHISYQGHSCPSAYKKDVQVPSCPLCNVPIPMKRGDPPDLAVGLHMDNDCQSDYGKSKKKVFSNKCSSKGCKIKEIVRVDCNECERNFCLKHRHPADHNCIGRTEAVRLKRLEAMKKTSQQANTSRTSENRNSKTFKNIQGTMSDDEALARALQASLQEEDRIRRQQLQPVPSGSRDRCRLS</sequence>
<dbReference type="PROSITE" id="PS51039">
    <property type="entry name" value="ZF_AN1"/>
    <property type="match status" value="2"/>
</dbReference>
<dbReference type="AlphaFoldDB" id="A0A0C9R2Z5"/>
<keyword evidence="2" id="KW-0677">Repeat</keyword>
<accession>A0A0C9R2Z5</accession>
<keyword evidence="4" id="KW-0862">Zinc</keyword>
<accession>A0A9R1TJH6</accession>
<dbReference type="Pfam" id="PF25403">
    <property type="entry name" value="zf-C2H2_ZFAND2"/>
    <property type="match status" value="1"/>
</dbReference>
<dbReference type="RefSeq" id="XP_011310101.1">
    <property type="nucleotide sequence ID" value="XM_011311799.1"/>
</dbReference>
<proteinExistence type="predicted"/>
<evidence type="ECO:0000256" key="3">
    <source>
        <dbReference type="ARBA" id="ARBA00022771"/>
    </source>
</evidence>
<feature type="domain" description="AN1-type" evidence="7">
    <location>
        <begin position="4"/>
        <end position="52"/>
    </location>
</feature>
<gene>
    <name evidence="8" type="primary">Zfand2b</name>
    <name evidence="10" type="synonym">LOC105270690</name>
    <name evidence="8" type="ORF">g.62400</name>
</gene>
<feature type="region of interest" description="Disordered" evidence="6">
    <location>
        <begin position="192"/>
        <end position="216"/>
    </location>
</feature>
<name>A0A0C9R2Z5_9HYME</name>
<evidence type="ECO:0000256" key="5">
    <source>
        <dbReference type="PROSITE-ProRule" id="PRU00449"/>
    </source>
</evidence>
<dbReference type="GeneID" id="105270690"/>
<dbReference type="KEGG" id="fas:105270690"/>
<keyword evidence="3 5" id="KW-0863">Zinc-finger</keyword>
<evidence type="ECO:0000259" key="7">
    <source>
        <dbReference type="PROSITE" id="PS51039"/>
    </source>
</evidence>
<keyword evidence="1" id="KW-0479">Metal-binding</keyword>
<dbReference type="EMBL" id="GBYB01010614">
    <property type="protein sequence ID" value="JAG80381.1"/>
    <property type="molecule type" value="Transcribed_RNA"/>
</dbReference>
<dbReference type="PANTHER" id="PTHR14677">
    <property type="entry name" value="ARSENITE INDUCUBLE RNA ASSOCIATED PROTEIN AIP-1-RELATED"/>
    <property type="match status" value="1"/>
</dbReference>
<dbReference type="SMART" id="SM00154">
    <property type="entry name" value="ZnF_AN1"/>
    <property type="match status" value="2"/>
</dbReference>
<dbReference type="GO" id="GO:0005783">
    <property type="term" value="C:endoplasmic reticulum"/>
    <property type="evidence" value="ECO:0007669"/>
    <property type="project" value="TreeGrafter"/>
</dbReference>
<dbReference type="PROSITE" id="PS50330">
    <property type="entry name" value="UIM"/>
    <property type="match status" value="1"/>
</dbReference>
<feature type="compositionally biased region" description="Polar residues" evidence="6">
    <location>
        <begin position="167"/>
        <end position="177"/>
    </location>
</feature>
<feature type="region of interest" description="Disordered" evidence="6">
    <location>
        <begin position="149"/>
        <end position="179"/>
    </location>
</feature>